<dbReference type="SMART" id="SM00554">
    <property type="entry name" value="FAS1"/>
    <property type="match status" value="1"/>
</dbReference>
<evidence type="ECO:0000313" key="3">
    <source>
        <dbReference type="EMBL" id="KAF8898020.1"/>
    </source>
</evidence>
<keyword evidence="4" id="KW-1185">Reference proteome</keyword>
<dbReference type="PANTHER" id="PTHR10900">
    <property type="entry name" value="PERIOSTIN-RELATED"/>
    <property type="match status" value="1"/>
</dbReference>
<dbReference type="EMBL" id="JADNYJ010000056">
    <property type="protein sequence ID" value="KAF8898020.1"/>
    <property type="molecule type" value="Genomic_DNA"/>
</dbReference>
<gene>
    <name evidence="3" type="ORF">CPB84DRAFT_1926846</name>
</gene>
<dbReference type="GO" id="GO:0016236">
    <property type="term" value="P:macroautophagy"/>
    <property type="evidence" value="ECO:0007669"/>
    <property type="project" value="TreeGrafter"/>
</dbReference>
<dbReference type="SUPFAM" id="SSF82153">
    <property type="entry name" value="FAS1 domain"/>
    <property type="match status" value="1"/>
</dbReference>
<feature type="compositionally biased region" description="Low complexity" evidence="1">
    <location>
        <begin position="375"/>
        <end position="431"/>
    </location>
</feature>
<comment type="caution">
    <text evidence="3">The sequence shown here is derived from an EMBL/GenBank/DDBJ whole genome shotgun (WGS) entry which is preliminary data.</text>
</comment>
<protein>
    <submittedName>
        <fullName evidence="3">FAS1 domain-containing protein</fullName>
    </submittedName>
</protein>
<accession>A0A9P5TN06</accession>
<dbReference type="GO" id="GO:0000329">
    <property type="term" value="C:fungal-type vacuole membrane"/>
    <property type="evidence" value="ECO:0007669"/>
    <property type="project" value="TreeGrafter"/>
</dbReference>
<dbReference type="Gene3D" id="2.30.180.10">
    <property type="entry name" value="FAS1 domain"/>
    <property type="match status" value="1"/>
</dbReference>
<evidence type="ECO:0000259" key="2">
    <source>
        <dbReference type="PROSITE" id="PS50213"/>
    </source>
</evidence>
<dbReference type="InterPro" id="IPR036378">
    <property type="entry name" value="FAS1_dom_sf"/>
</dbReference>
<organism evidence="3 4">
    <name type="scientific">Gymnopilus junonius</name>
    <name type="common">Spectacular rustgill mushroom</name>
    <name type="synonym">Gymnopilus spectabilis subsp. junonius</name>
    <dbReference type="NCBI Taxonomy" id="109634"/>
    <lineage>
        <taxon>Eukaryota</taxon>
        <taxon>Fungi</taxon>
        <taxon>Dikarya</taxon>
        <taxon>Basidiomycota</taxon>
        <taxon>Agaricomycotina</taxon>
        <taxon>Agaricomycetes</taxon>
        <taxon>Agaricomycetidae</taxon>
        <taxon>Agaricales</taxon>
        <taxon>Agaricineae</taxon>
        <taxon>Hymenogastraceae</taxon>
        <taxon>Gymnopilus</taxon>
    </lineage>
</organism>
<feature type="region of interest" description="Disordered" evidence="1">
    <location>
        <begin position="375"/>
        <end position="433"/>
    </location>
</feature>
<reference evidence="3" key="1">
    <citation type="submission" date="2020-11" db="EMBL/GenBank/DDBJ databases">
        <authorList>
            <consortium name="DOE Joint Genome Institute"/>
            <person name="Ahrendt S."/>
            <person name="Riley R."/>
            <person name="Andreopoulos W."/>
            <person name="LaButti K."/>
            <person name="Pangilinan J."/>
            <person name="Ruiz-duenas F.J."/>
            <person name="Barrasa J.M."/>
            <person name="Sanchez-Garcia M."/>
            <person name="Camarero S."/>
            <person name="Miyauchi S."/>
            <person name="Serrano A."/>
            <person name="Linde D."/>
            <person name="Babiker R."/>
            <person name="Drula E."/>
            <person name="Ayuso-Fernandez I."/>
            <person name="Pacheco R."/>
            <person name="Padilla G."/>
            <person name="Ferreira P."/>
            <person name="Barriuso J."/>
            <person name="Kellner H."/>
            <person name="Castanera R."/>
            <person name="Alfaro M."/>
            <person name="Ramirez L."/>
            <person name="Pisabarro A.G."/>
            <person name="Kuo A."/>
            <person name="Tritt A."/>
            <person name="Lipzen A."/>
            <person name="He G."/>
            <person name="Yan M."/>
            <person name="Ng V."/>
            <person name="Cullen D."/>
            <person name="Martin F."/>
            <person name="Rosso M.-N."/>
            <person name="Henrissat B."/>
            <person name="Hibbett D."/>
            <person name="Martinez A.T."/>
            <person name="Grigoriev I.V."/>
        </authorList>
    </citation>
    <scope>NUCLEOTIDE SEQUENCE</scope>
    <source>
        <strain evidence="3">AH 44721</strain>
    </source>
</reference>
<dbReference type="Pfam" id="PF02469">
    <property type="entry name" value="Fasciclin"/>
    <property type="match status" value="1"/>
</dbReference>
<dbReference type="OrthoDB" id="286301at2759"/>
<evidence type="ECO:0000256" key="1">
    <source>
        <dbReference type="SAM" id="MobiDB-lite"/>
    </source>
</evidence>
<sequence length="480" mass="49104">MRLSMRPYSFCFRCFRSLLSPEPKCDLHPRSCHRSPRCWSQWSSNVVTTINGTEQGQTLLAAVSSGSNYTLFAPQTMPSEYPSQVSGILASWQIGESTTLRWYLAQCHRRTNLLNASEFVSLPGNKSQVLAWTRPWENGNVTVLNQIRGNVSQNVTVVNGTLWQNLLINTIDGYLSPPDSLSTALVAVGASNTDNLLSLIPVTSPNGTNVTALADLASAQGMTIFIPNNEAFTSNVNLTLQGLMNNQTAVKDLIQNHIVNGSSLYSPLLSNGSNATSAAGEPLQFTRNDTGLYVSGSNGVSARIVRPDVLLDNGVGHIIDAVLIDTDSNPSAATEAYSSAIASASSATATETGPLGIIGGPTSASQATTMSSASSSSAVSSSSVPSSSSASSSSSSSSTSSSASSSASSASSATSSTGSSTSPSTSLSTSTGAGGQTITVTASGVLAKAHVYASSAGMSSALGVVGSTLVAIAAGACLLI</sequence>
<dbReference type="InterPro" id="IPR050904">
    <property type="entry name" value="Adhesion/Biosynth-related"/>
</dbReference>
<evidence type="ECO:0000313" key="4">
    <source>
        <dbReference type="Proteomes" id="UP000724874"/>
    </source>
</evidence>
<dbReference type="GO" id="GO:0005615">
    <property type="term" value="C:extracellular space"/>
    <property type="evidence" value="ECO:0007669"/>
    <property type="project" value="TreeGrafter"/>
</dbReference>
<dbReference type="PROSITE" id="PS50213">
    <property type="entry name" value="FAS1"/>
    <property type="match status" value="1"/>
</dbReference>
<feature type="domain" description="FAS1" evidence="2">
    <location>
        <begin position="180"/>
        <end position="323"/>
    </location>
</feature>
<proteinExistence type="predicted"/>
<dbReference type="AlphaFoldDB" id="A0A9P5TN06"/>
<dbReference type="PANTHER" id="PTHR10900:SF77">
    <property type="entry name" value="FI19380P1"/>
    <property type="match status" value="1"/>
</dbReference>
<dbReference type="Proteomes" id="UP000724874">
    <property type="component" value="Unassembled WGS sequence"/>
</dbReference>
<name>A0A9P5TN06_GYMJU</name>
<dbReference type="InterPro" id="IPR000782">
    <property type="entry name" value="FAS1_domain"/>
</dbReference>